<protein>
    <recommendedName>
        <fullName evidence="3">Lecithin:cholesterol acyltransferase</fullName>
    </recommendedName>
</protein>
<organism evidence="1 2">
    <name type="scientific">Streptomyces lydicus</name>
    <dbReference type="NCBI Taxonomy" id="47763"/>
    <lineage>
        <taxon>Bacteria</taxon>
        <taxon>Bacillati</taxon>
        <taxon>Actinomycetota</taxon>
        <taxon>Actinomycetes</taxon>
        <taxon>Kitasatosporales</taxon>
        <taxon>Streptomycetaceae</taxon>
        <taxon>Streptomyces</taxon>
    </lineage>
</organism>
<dbReference type="RefSeq" id="WP_127148898.1">
    <property type="nucleotide sequence ID" value="NZ_CP029042.1"/>
</dbReference>
<dbReference type="InterPro" id="IPR003386">
    <property type="entry name" value="LACT/PDAT_acylTrfase"/>
</dbReference>
<evidence type="ECO:0000313" key="2">
    <source>
        <dbReference type="Proteomes" id="UP000275579"/>
    </source>
</evidence>
<dbReference type="InterPro" id="IPR029058">
    <property type="entry name" value="AB_hydrolase_fold"/>
</dbReference>
<dbReference type="AlphaFoldDB" id="A0A3S9Y3T2"/>
<dbReference type="GO" id="GO:0006629">
    <property type="term" value="P:lipid metabolic process"/>
    <property type="evidence" value="ECO:0007669"/>
    <property type="project" value="InterPro"/>
</dbReference>
<accession>A0A3S9Y3T2</accession>
<evidence type="ECO:0000313" key="1">
    <source>
        <dbReference type="EMBL" id="AZS69661.1"/>
    </source>
</evidence>
<dbReference type="Proteomes" id="UP000275579">
    <property type="component" value="Chromosome"/>
</dbReference>
<evidence type="ECO:0008006" key="3">
    <source>
        <dbReference type="Google" id="ProtNLM"/>
    </source>
</evidence>
<sequence>MGSELRDARDGRLLWGLSPRLLEQAWRNSQMFQELRLTPQERAGTFGRVRATALLRTPAWAPVLQGFEPYAALCRTVDDAVADPRAVLTFPYDWRLSVEYNGRLLARAARRHLEAWTATATAEPALRRLWERPPRLVFVAHSMGGLVTREALDHHRDLVPDTRSVITLGTPFLGAAKTAVVLNGDRGSRLPARLLRGLQALAATLPGVHDLLPDYRCVDEGLEVVRLDPLMVEALGGDSELAAAAMARQSRMRAPGAVVMPDHRAVVGVAQETVQSIRISSAVATAQYEAFLTHSDGQLRRDAHGIPERRDRYGDGTVYRDAAHGGAVKPSYLPVQHGALAENETALKYVHAVLTEFDDLIGPPMGQGELGLAVPEAGVIAGVPWTIRVTGRTVPAGVSCVLTDTDTGRQVARARLAACEGELAATVTAPTPGLFRVVVTAGGITPLSQLVLAHEPDEDTAE</sequence>
<name>A0A3S9Y3T2_9ACTN</name>
<reference evidence="1 2" key="1">
    <citation type="submission" date="2018-04" db="EMBL/GenBank/DDBJ databases">
        <title>Complete genome sequences of Streptomyces lydicus strain WYEC and characterization of antagonistic properties of biological control agents.</title>
        <authorList>
            <person name="Mariita R.M."/>
            <person name="Sello J.K."/>
        </authorList>
    </citation>
    <scope>NUCLEOTIDE SEQUENCE [LARGE SCALE GENOMIC DNA]</scope>
    <source>
        <strain evidence="1 2">WYEC 108</strain>
    </source>
</reference>
<proteinExistence type="predicted"/>
<gene>
    <name evidence="1" type="ORF">DDE74_00500</name>
</gene>
<dbReference type="EMBL" id="CP029042">
    <property type="protein sequence ID" value="AZS69661.1"/>
    <property type="molecule type" value="Genomic_DNA"/>
</dbReference>
<dbReference type="Pfam" id="PF02450">
    <property type="entry name" value="LCAT"/>
    <property type="match status" value="1"/>
</dbReference>
<dbReference type="GO" id="GO:0008374">
    <property type="term" value="F:O-acyltransferase activity"/>
    <property type="evidence" value="ECO:0007669"/>
    <property type="project" value="InterPro"/>
</dbReference>
<dbReference type="Gene3D" id="3.40.50.1820">
    <property type="entry name" value="alpha/beta hydrolase"/>
    <property type="match status" value="1"/>
</dbReference>
<dbReference type="SUPFAM" id="SSF53474">
    <property type="entry name" value="alpha/beta-Hydrolases"/>
    <property type="match status" value="1"/>
</dbReference>